<reference evidence="4 5" key="1">
    <citation type="journal article" date="2015" name="Genome Announc.">
        <title>Complete Genome of Geobacter pickeringii G13T, a Metal-Reducing Isolate from Sedimentary Kaolin Deposits.</title>
        <authorList>
            <person name="Badalamenti J.P."/>
            <person name="Bond D.R."/>
        </authorList>
    </citation>
    <scope>NUCLEOTIDE SEQUENCE [LARGE SCALE GENOMIC DNA]</scope>
    <source>
        <strain evidence="4 5">G13</strain>
    </source>
</reference>
<dbReference type="RefSeq" id="WP_039743064.1">
    <property type="nucleotide sequence ID" value="NZ_CP009788.1"/>
</dbReference>
<feature type="coiled-coil region" evidence="1">
    <location>
        <begin position="498"/>
        <end position="563"/>
    </location>
</feature>
<keyword evidence="2" id="KW-0812">Transmembrane</keyword>
<gene>
    <name evidence="4" type="ORF">GPICK_10740</name>
</gene>
<dbReference type="AlphaFoldDB" id="A0A0B5BI96"/>
<dbReference type="GO" id="GO:0016887">
    <property type="term" value="F:ATP hydrolysis activity"/>
    <property type="evidence" value="ECO:0007669"/>
    <property type="project" value="InterPro"/>
</dbReference>
<name>A0A0B5BI96_9BACT</name>
<evidence type="ECO:0000259" key="3">
    <source>
        <dbReference type="Pfam" id="PF13476"/>
    </source>
</evidence>
<dbReference type="OrthoDB" id="9764467at2"/>
<keyword evidence="2" id="KW-0472">Membrane</keyword>
<dbReference type="EMBL" id="CP009788">
    <property type="protein sequence ID" value="AJE03766.1"/>
    <property type="molecule type" value="Genomic_DNA"/>
</dbReference>
<evidence type="ECO:0000313" key="4">
    <source>
        <dbReference type="EMBL" id="AJE03766.1"/>
    </source>
</evidence>
<accession>A0A0B5BI96</accession>
<dbReference type="PANTHER" id="PTHR41259">
    <property type="entry name" value="DOUBLE-STRAND BREAK REPAIR RAD50 ATPASE, PUTATIVE-RELATED"/>
    <property type="match status" value="1"/>
</dbReference>
<protein>
    <submittedName>
        <fullName evidence="4">Nuclease SbcCD subunit C</fullName>
    </submittedName>
</protein>
<feature type="transmembrane region" description="Helical" evidence="2">
    <location>
        <begin position="368"/>
        <end position="388"/>
    </location>
</feature>
<dbReference type="KEGG" id="gpi:GPICK_10740"/>
<evidence type="ECO:0000256" key="2">
    <source>
        <dbReference type="SAM" id="Phobius"/>
    </source>
</evidence>
<sequence length="724" mass="80203">MLWITSVQLPAFGRFRGADFSFRPGMNLVSGKNEAGKSTLLDAVSGTIFGFRRDKDRFIPWDGGGRCEARVSFAYDGREMTIMRDFLTDKVQAVERRGETVTWRFEGKVSPAGRSSEREEYLGKIEEIWGFAEADIFRNSVSVGQRDLKIEGGGGLTTRIKQLLSGYAEMDYDAVVESLEKELYELTRRPGGRSKDRELEEVRARMAELAEAWREANRTAEGLARTDAELGELRRFIDSARADLEKGEKYLQRVKKYHAAAAQEVALRKEFDRVQEEREKVAALMAQQEKVDARLAPFAALAELPDGFDRTIEVYCAACERLVQLEHERAAFAAEGAAAARAVPAATVLVPLVCWLAAAGSWLVAPRFSVGVIAVAVVVSAIVALRAVRARQALSSESARRQGRFDALDGEIARLRREVSLHEAELGNHLGATDAAGARGLIVDLERVAELKGERDRVASALRVLAPLDDLVTQGSELARELAVVREAMESVVGAGFRVMSHEEYVEAEEKMRRLEGEMREKERAALLKEQELAGLRKGGLDLEAIAEEGEELKSREERLVRRVGALRLAAELLRETLDDYRATYLARLSTEINGKLFNLTAGRYREAQLDDGFNLAIGADGALHPVESYSCGAQDQAYLASRLALGGILSRGRKLPFLLDDPLVNFDDERKTAALTALNLVAADHQVILFVHDERYGKLKGSDLWNRIRIDAKGSSDGQLHLL</sequence>
<keyword evidence="2" id="KW-1133">Transmembrane helix</keyword>
<feature type="transmembrane region" description="Helical" evidence="2">
    <location>
        <begin position="342"/>
        <end position="362"/>
    </location>
</feature>
<dbReference type="Gene3D" id="3.40.50.300">
    <property type="entry name" value="P-loop containing nucleotide triphosphate hydrolases"/>
    <property type="match status" value="2"/>
</dbReference>
<dbReference type="PANTHER" id="PTHR41259:SF1">
    <property type="entry name" value="DOUBLE-STRAND BREAK REPAIR RAD50 ATPASE, PUTATIVE-RELATED"/>
    <property type="match status" value="1"/>
</dbReference>
<evidence type="ECO:0000313" key="5">
    <source>
        <dbReference type="Proteomes" id="UP000057609"/>
    </source>
</evidence>
<dbReference type="STRING" id="345632.GPICK_10740"/>
<dbReference type="HOGENOM" id="CLU_387738_0_0_7"/>
<keyword evidence="5" id="KW-1185">Reference proteome</keyword>
<feature type="domain" description="Rad50/SbcC-type AAA" evidence="3">
    <location>
        <begin position="7"/>
        <end position="255"/>
    </location>
</feature>
<proteinExistence type="predicted"/>
<feature type="coiled-coil region" evidence="1">
    <location>
        <begin position="267"/>
        <end position="294"/>
    </location>
</feature>
<organism evidence="4 5">
    <name type="scientific">Geobacter pickeringii</name>
    <dbReference type="NCBI Taxonomy" id="345632"/>
    <lineage>
        <taxon>Bacteria</taxon>
        <taxon>Pseudomonadati</taxon>
        <taxon>Thermodesulfobacteriota</taxon>
        <taxon>Desulfuromonadia</taxon>
        <taxon>Geobacterales</taxon>
        <taxon>Geobacteraceae</taxon>
        <taxon>Geobacter</taxon>
    </lineage>
</organism>
<dbReference type="InterPro" id="IPR027417">
    <property type="entry name" value="P-loop_NTPase"/>
</dbReference>
<dbReference type="GO" id="GO:0006302">
    <property type="term" value="P:double-strand break repair"/>
    <property type="evidence" value="ECO:0007669"/>
    <property type="project" value="InterPro"/>
</dbReference>
<dbReference type="SUPFAM" id="SSF52540">
    <property type="entry name" value="P-loop containing nucleoside triphosphate hydrolases"/>
    <property type="match status" value="1"/>
</dbReference>
<dbReference type="InterPro" id="IPR038729">
    <property type="entry name" value="Rad50/SbcC_AAA"/>
</dbReference>
<keyword evidence="1" id="KW-0175">Coiled coil</keyword>
<dbReference type="Pfam" id="PF13476">
    <property type="entry name" value="AAA_23"/>
    <property type="match status" value="1"/>
</dbReference>
<dbReference type="Proteomes" id="UP000057609">
    <property type="component" value="Chromosome"/>
</dbReference>
<evidence type="ECO:0000256" key="1">
    <source>
        <dbReference type="SAM" id="Coils"/>
    </source>
</evidence>